<feature type="chain" id="PRO_5040897301" evidence="1">
    <location>
        <begin position="21"/>
        <end position="198"/>
    </location>
</feature>
<name>A0A9X1PR00_9BACT</name>
<keyword evidence="1" id="KW-0732">Signal</keyword>
<gene>
    <name evidence="2" type="ORF">LXM26_17710</name>
</gene>
<dbReference type="EMBL" id="JAJTTC010000004">
    <property type="protein sequence ID" value="MCF0063351.1"/>
    <property type="molecule type" value="Genomic_DNA"/>
</dbReference>
<dbReference type="InterPro" id="IPR024284">
    <property type="entry name" value="DUF3826"/>
</dbReference>
<sequence>MKTKHILLCIGLLICPILKAQSQADSDKAYLATVTKRSDKILGDLQIADSVKYKQVREIMVKQYVDLNNLQQQKSEEQIAQKRTELHQHYVAQLSAQLTPAQVEKIKDGMTYGVLPVTYKAYTDMIPTLKEEEKSQIMSWLTEARELAMDGGSSDEKHKVFGKYKGRINNYLSERGYNIQEERRNWEARMKASKSNGR</sequence>
<dbReference type="AlphaFoldDB" id="A0A9X1PR00"/>
<evidence type="ECO:0000313" key="2">
    <source>
        <dbReference type="EMBL" id="MCF0063351.1"/>
    </source>
</evidence>
<proteinExistence type="predicted"/>
<protein>
    <submittedName>
        <fullName evidence="2">DUF3826 domain-containing protein</fullName>
    </submittedName>
</protein>
<comment type="caution">
    <text evidence="2">The sequence shown here is derived from an EMBL/GenBank/DDBJ whole genome shotgun (WGS) entry which is preliminary data.</text>
</comment>
<organism evidence="2 3">
    <name type="scientific">Dyadobacter chenwenxiniae</name>
    <dbReference type="NCBI Taxonomy" id="2906456"/>
    <lineage>
        <taxon>Bacteria</taxon>
        <taxon>Pseudomonadati</taxon>
        <taxon>Bacteroidota</taxon>
        <taxon>Cytophagia</taxon>
        <taxon>Cytophagales</taxon>
        <taxon>Spirosomataceae</taxon>
        <taxon>Dyadobacter</taxon>
    </lineage>
</organism>
<reference evidence="2" key="1">
    <citation type="submission" date="2021-12" db="EMBL/GenBank/DDBJ databases">
        <title>Novel species in genus Dyadobacter.</title>
        <authorList>
            <person name="Ma C."/>
        </authorList>
    </citation>
    <scope>NUCLEOTIDE SEQUENCE</scope>
    <source>
        <strain evidence="2">LJ419</strain>
    </source>
</reference>
<evidence type="ECO:0000256" key="1">
    <source>
        <dbReference type="SAM" id="SignalP"/>
    </source>
</evidence>
<keyword evidence="3" id="KW-1185">Reference proteome</keyword>
<dbReference type="Proteomes" id="UP001139000">
    <property type="component" value="Unassembled WGS sequence"/>
</dbReference>
<accession>A0A9X1PR00</accession>
<evidence type="ECO:0000313" key="3">
    <source>
        <dbReference type="Proteomes" id="UP001139000"/>
    </source>
</evidence>
<dbReference type="RefSeq" id="WP_234656360.1">
    <property type="nucleotide sequence ID" value="NZ_CP094997.1"/>
</dbReference>
<feature type="signal peptide" evidence="1">
    <location>
        <begin position="1"/>
        <end position="20"/>
    </location>
</feature>
<dbReference type="Pfam" id="PF12875">
    <property type="entry name" value="DUF3826"/>
    <property type="match status" value="1"/>
</dbReference>